<protein>
    <submittedName>
        <fullName evidence="5">LacI family DNA-binding transcriptional regulator</fullName>
    </submittedName>
</protein>
<dbReference type="Pfam" id="PF00356">
    <property type="entry name" value="LacI"/>
    <property type="match status" value="1"/>
</dbReference>
<dbReference type="Pfam" id="PF13377">
    <property type="entry name" value="Peripla_BP_3"/>
    <property type="match status" value="1"/>
</dbReference>
<evidence type="ECO:0000313" key="6">
    <source>
        <dbReference type="Proteomes" id="UP000823936"/>
    </source>
</evidence>
<dbReference type="EMBL" id="DXHU01000023">
    <property type="protein sequence ID" value="HIV99508.1"/>
    <property type="molecule type" value="Genomic_DNA"/>
</dbReference>
<evidence type="ECO:0000256" key="3">
    <source>
        <dbReference type="ARBA" id="ARBA00023163"/>
    </source>
</evidence>
<name>A0A9D1TNN3_9SPIO</name>
<dbReference type="AlphaFoldDB" id="A0A9D1TNN3"/>
<gene>
    <name evidence="5" type="ORF">IAB12_07020</name>
</gene>
<dbReference type="InterPro" id="IPR000843">
    <property type="entry name" value="HTH_LacI"/>
</dbReference>
<dbReference type="GO" id="GO:0003700">
    <property type="term" value="F:DNA-binding transcription factor activity"/>
    <property type="evidence" value="ECO:0007669"/>
    <property type="project" value="TreeGrafter"/>
</dbReference>
<keyword evidence="2 5" id="KW-0238">DNA-binding</keyword>
<dbReference type="SMART" id="SM00354">
    <property type="entry name" value="HTH_LACI"/>
    <property type="match status" value="1"/>
</dbReference>
<comment type="caution">
    <text evidence="5">The sequence shown here is derived from an EMBL/GenBank/DDBJ whole genome shotgun (WGS) entry which is preliminary data.</text>
</comment>
<evidence type="ECO:0000313" key="5">
    <source>
        <dbReference type="EMBL" id="HIV99508.1"/>
    </source>
</evidence>
<keyword evidence="1" id="KW-0805">Transcription regulation</keyword>
<dbReference type="InterPro" id="IPR010982">
    <property type="entry name" value="Lambda_DNA-bd_dom_sf"/>
</dbReference>
<evidence type="ECO:0000259" key="4">
    <source>
        <dbReference type="SMART" id="SM00354"/>
    </source>
</evidence>
<dbReference type="SUPFAM" id="SSF53822">
    <property type="entry name" value="Periplasmic binding protein-like I"/>
    <property type="match status" value="1"/>
</dbReference>
<dbReference type="GO" id="GO:0000976">
    <property type="term" value="F:transcription cis-regulatory region binding"/>
    <property type="evidence" value="ECO:0007669"/>
    <property type="project" value="TreeGrafter"/>
</dbReference>
<sequence>MGTKKLTYQEISRKSGISMSTISRVFNKSNLVTSQTRKKVLEALSSMGIEVNSADFAPDIPGRFIIFNVPTIKNPYYSPIIDSSRIVAERNGYTLLLNVNPLNDDRSISNFLELMKATRCSGVILANSVTKEEIEKICANVPCVTCSEYIDDSTVPFVTIDNKEAARKATEHLISIGKKKIAFLNGPRTFKYARDREKGYISALREHDIRVDNSIIGQVGADMDFDMAKASAHYMLSSQFPPDAFFCISDVLAAAVIKVATELGFRIPEDVAVVGFDNIFVSSIVSPGITTISQPVSQLGSIASDMLIKLIEKREERISPIYLKSELIIRESTIGKES</sequence>
<evidence type="ECO:0000256" key="2">
    <source>
        <dbReference type="ARBA" id="ARBA00023125"/>
    </source>
</evidence>
<feature type="domain" description="HTH lacI-type" evidence="4">
    <location>
        <begin position="5"/>
        <end position="74"/>
    </location>
</feature>
<organism evidence="5 6">
    <name type="scientific">Candidatus Ornithospirochaeta avicola</name>
    <dbReference type="NCBI Taxonomy" id="2840896"/>
    <lineage>
        <taxon>Bacteria</taxon>
        <taxon>Pseudomonadati</taxon>
        <taxon>Spirochaetota</taxon>
        <taxon>Spirochaetia</taxon>
        <taxon>Spirochaetales</taxon>
        <taxon>Spirochaetaceae</taxon>
        <taxon>Spirochaetaceae incertae sedis</taxon>
        <taxon>Candidatus Ornithospirochaeta</taxon>
    </lineage>
</organism>
<reference evidence="5" key="1">
    <citation type="journal article" date="2021" name="PeerJ">
        <title>Extensive microbial diversity within the chicken gut microbiome revealed by metagenomics and culture.</title>
        <authorList>
            <person name="Gilroy R."/>
            <person name="Ravi A."/>
            <person name="Getino M."/>
            <person name="Pursley I."/>
            <person name="Horton D.L."/>
            <person name="Alikhan N.F."/>
            <person name="Baker D."/>
            <person name="Gharbi K."/>
            <person name="Hall N."/>
            <person name="Watson M."/>
            <person name="Adriaenssens E.M."/>
            <person name="Foster-Nyarko E."/>
            <person name="Jarju S."/>
            <person name="Secka A."/>
            <person name="Antonio M."/>
            <person name="Oren A."/>
            <person name="Chaudhuri R.R."/>
            <person name="La Ragione R."/>
            <person name="Hildebrand F."/>
            <person name="Pallen M.J."/>
        </authorList>
    </citation>
    <scope>NUCLEOTIDE SEQUENCE</scope>
    <source>
        <strain evidence="5">Gambia11-129</strain>
    </source>
</reference>
<dbReference type="CDD" id="cd01392">
    <property type="entry name" value="HTH_LacI"/>
    <property type="match status" value="1"/>
</dbReference>
<dbReference type="PANTHER" id="PTHR30146:SF109">
    <property type="entry name" value="HTH-TYPE TRANSCRIPTIONAL REGULATOR GALS"/>
    <property type="match status" value="1"/>
</dbReference>
<dbReference type="PANTHER" id="PTHR30146">
    <property type="entry name" value="LACI-RELATED TRANSCRIPTIONAL REPRESSOR"/>
    <property type="match status" value="1"/>
</dbReference>
<dbReference type="SUPFAM" id="SSF47413">
    <property type="entry name" value="lambda repressor-like DNA-binding domains"/>
    <property type="match status" value="1"/>
</dbReference>
<proteinExistence type="predicted"/>
<dbReference type="InterPro" id="IPR046335">
    <property type="entry name" value="LacI/GalR-like_sensor"/>
</dbReference>
<keyword evidence="3" id="KW-0804">Transcription</keyword>
<evidence type="ECO:0000256" key="1">
    <source>
        <dbReference type="ARBA" id="ARBA00023015"/>
    </source>
</evidence>
<dbReference type="Gene3D" id="3.40.50.2300">
    <property type="match status" value="2"/>
</dbReference>
<dbReference type="CDD" id="cd06284">
    <property type="entry name" value="PBP1_LacI-like"/>
    <property type="match status" value="1"/>
</dbReference>
<dbReference type="InterPro" id="IPR028082">
    <property type="entry name" value="Peripla_BP_I"/>
</dbReference>
<dbReference type="Proteomes" id="UP000823936">
    <property type="component" value="Unassembled WGS sequence"/>
</dbReference>
<dbReference type="Gene3D" id="1.10.260.40">
    <property type="entry name" value="lambda repressor-like DNA-binding domains"/>
    <property type="match status" value="1"/>
</dbReference>
<reference evidence="5" key="2">
    <citation type="submission" date="2021-04" db="EMBL/GenBank/DDBJ databases">
        <authorList>
            <person name="Gilroy R."/>
        </authorList>
    </citation>
    <scope>NUCLEOTIDE SEQUENCE</scope>
    <source>
        <strain evidence="5">Gambia11-129</strain>
    </source>
</reference>
<accession>A0A9D1TNN3</accession>